<protein>
    <submittedName>
        <fullName evidence="3">Type 1 fimbria pilin</fullName>
    </submittedName>
</protein>
<dbReference type="RefSeq" id="WP_121122868.1">
    <property type="nucleotide sequence ID" value="NZ_CP016604.1"/>
</dbReference>
<keyword evidence="1" id="KW-0732">Signal</keyword>
<organism evidence="3 4">
    <name type="scientific">Otariodibacter oris</name>
    <dbReference type="NCBI Taxonomy" id="1032623"/>
    <lineage>
        <taxon>Bacteria</taxon>
        <taxon>Pseudomonadati</taxon>
        <taxon>Pseudomonadota</taxon>
        <taxon>Gammaproteobacteria</taxon>
        <taxon>Pasteurellales</taxon>
        <taxon>Pasteurellaceae</taxon>
        <taxon>Otariodibacter</taxon>
    </lineage>
</organism>
<comment type="caution">
    <text evidence="3">The sequence shown here is derived from an EMBL/GenBank/DDBJ whole genome shotgun (WGS) entry which is preliminary data.</text>
</comment>
<dbReference type="PANTHER" id="PTHR33420:SF26">
    <property type="entry name" value="FIMBRIAL SUBUNIT"/>
    <property type="match status" value="1"/>
</dbReference>
<keyword evidence="4" id="KW-1185">Reference proteome</keyword>
<feature type="domain" description="Fimbrial-type adhesion" evidence="2">
    <location>
        <begin position="33"/>
        <end position="182"/>
    </location>
</feature>
<reference evidence="3 4" key="1">
    <citation type="submission" date="2018-10" db="EMBL/GenBank/DDBJ databases">
        <title>Genomic Encyclopedia of Type Strains, Phase IV (KMG-IV): sequencing the most valuable type-strain genomes for metagenomic binning, comparative biology and taxonomic classification.</title>
        <authorList>
            <person name="Goeker M."/>
        </authorList>
    </citation>
    <scope>NUCLEOTIDE SEQUENCE [LARGE SCALE GENOMIC DNA]</scope>
    <source>
        <strain evidence="3 4">DSM 23800</strain>
    </source>
</reference>
<sequence>MKKLLIALAASAAFSGSVLAAGPTSYGDTSGNITLSGAIKAVTCSLVPGSQDQFKQFDEVTDLQLIANPEISKRTINIETRCNVDAIEHSVKLKPTSGSTDNNGYLLNTFEQDPAKGVGFALLNAEGKEINLNNEDELLSTKDSILDDGGVTHTFYAVYKILNKDELSSGNVRAVLPFEVVYK</sequence>
<dbReference type="InterPro" id="IPR050263">
    <property type="entry name" value="Bact_Fimbrial_Adh_Pro"/>
</dbReference>
<gene>
    <name evidence="3" type="ORF">DES31_1106</name>
</gene>
<dbReference type="InterPro" id="IPR036937">
    <property type="entry name" value="Adhesion_dom_fimbrial_sf"/>
</dbReference>
<dbReference type="AlphaFoldDB" id="A0A420XG32"/>
<dbReference type="PANTHER" id="PTHR33420">
    <property type="entry name" value="FIMBRIAL SUBUNIT ELFA-RELATED"/>
    <property type="match status" value="1"/>
</dbReference>
<dbReference type="GO" id="GO:0043709">
    <property type="term" value="P:cell adhesion involved in single-species biofilm formation"/>
    <property type="evidence" value="ECO:0007669"/>
    <property type="project" value="TreeGrafter"/>
</dbReference>
<dbReference type="SUPFAM" id="SSF49401">
    <property type="entry name" value="Bacterial adhesins"/>
    <property type="match status" value="1"/>
</dbReference>
<dbReference type="InterPro" id="IPR008966">
    <property type="entry name" value="Adhesion_dom_sf"/>
</dbReference>
<dbReference type="Proteomes" id="UP000280099">
    <property type="component" value="Unassembled WGS sequence"/>
</dbReference>
<feature type="chain" id="PRO_5019338684" evidence="1">
    <location>
        <begin position="21"/>
        <end position="183"/>
    </location>
</feature>
<evidence type="ECO:0000256" key="1">
    <source>
        <dbReference type="SAM" id="SignalP"/>
    </source>
</evidence>
<dbReference type="Gene3D" id="2.60.40.1090">
    <property type="entry name" value="Fimbrial-type adhesion domain"/>
    <property type="match status" value="1"/>
</dbReference>
<proteinExistence type="predicted"/>
<feature type="signal peptide" evidence="1">
    <location>
        <begin position="1"/>
        <end position="20"/>
    </location>
</feature>
<dbReference type="EMBL" id="RBJC01000006">
    <property type="protein sequence ID" value="RKR71758.1"/>
    <property type="molecule type" value="Genomic_DNA"/>
</dbReference>
<accession>A0A420XG32</accession>
<dbReference type="Pfam" id="PF00419">
    <property type="entry name" value="Fimbrial"/>
    <property type="match status" value="1"/>
</dbReference>
<evidence type="ECO:0000313" key="4">
    <source>
        <dbReference type="Proteomes" id="UP000280099"/>
    </source>
</evidence>
<evidence type="ECO:0000259" key="2">
    <source>
        <dbReference type="Pfam" id="PF00419"/>
    </source>
</evidence>
<name>A0A420XG32_9PAST</name>
<dbReference type="InterPro" id="IPR000259">
    <property type="entry name" value="Adhesion_dom_fimbrial"/>
</dbReference>
<evidence type="ECO:0000313" key="3">
    <source>
        <dbReference type="EMBL" id="RKR71758.1"/>
    </source>
</evidence>
<dbReference type="GO" id="GO:0009289">
    <property type="term" value="C:pilus"/>
    <property type="evidence" value="ECO:0007669"/>
    <property type="project" value="InterPro"/>
</dbReference>